<dbReference type="AlphaFoldDB" id="A0A8C5E4R3"/>
<evidence type="ECO:0000259" key="10">
    <source>
        <dbReference type="PROSITE" id="PS50011"/>
    </source>
</evidence>
<dbReference type="Proteomes" id="UP000694680">
    <property type="component" value="Chromosome 16"/>
</dbReference>
<dbReference type="GO" id="GO:0005524">
    <property type="term" value="F:ATP binding"/>
    <property type="evidence" value="ECO:0007669"/>
    <property type="project" value="UniProtKB-KW"/>
</dbReference>
<dbReference type="SMART" id="SM00220">
    <property type="entry name" value="S_TKc"/>
    <property type="match status" value="1"/>
</dbReference>
<reference evidence="11" key="2">
    <citation type="submission" date="2025-08" db="UniProtKB">
        <authorList>
            <consortium name="Ensembl"/>
        </authorList>
    </citation>
    <scope>IDENTIFICATION</scope>
</reference>
<proteinExistence type="inferred from homology"/>
<dbReference type="Gene3D" id="1.10.510.10">
    <property type="entry name" value="Transferase(Phosphotransferase) domain 1"/>
    <property type="match status" value="1"/>
</dbReference>
<feature type="domain" description="Protein kinase" evidence="10">
    <location>
        <begin position="25"/>
        <end position="322"/>
    </location>
</feature>
<keyword evidence="4" id="KW-0808">Transferase</keyword>
<dbReference type="SUPFAM" id="SSF56112">
    <property type="entry name" value="Protein kinase-like (PK-like)"/>
    <property type="match status" value="1"/>
</dbReference>
<evidence type="ECO:0000256" key="5">
    <source>
        <dbReference type="ARBA" id="ARBA00022741"/>
    </source>
</evidence>
<dbReference type="InterPro" id="IPR000719">
    <property type="entry name" value="Prot_kinase_dom"/>
</dbReference>
<dbReference type="InterPro" id="IPR008271">
    <property type="entry name" value="Ser/Thr_kinase_AS"/>
</dbReference>
<accession>A0A8C5E4R3</accession>
<keyword evidence="12" id="KW-1185">Reference proteome</keyword>
<keyword evidence="6" id="KW-0418">Kinase</keyword>
<evidence type="ECO:0000256" key="6">
    <source>
        <dbReference type="ARBA" id="ARBA00022777"/>
    </source>
</evidence>
<evidence type="ECO:0000256" key="8">
    <source>
        <dbReference type="ARBA" id="ARBA00023242"/>
    </source>
</evidence>
<protein>
    <submittedName>
        <fullName evidence="11">Cyclin-dependent kinase 9-like</fullName>
    </submittedName>
</protein>
<keyword evidence="7" id="KW-0067">ATP-binding</keyword>
<dbReference type="Gene3D" id="3.30.200.20">
    <property type="entry name" value="Phosphorylase Kinase, domain 1"/>
    <property type="match status" value="1"/>
</dbReference>
<dbReference type="InterPro" id="IPR050108">
    <property type="entry name" value="CDK"/>
</dbReference>
<gene>
    <name evidence="11" type="primary">LOC114478258</name>
</gene>
<dbReference type="Ensembl" id="ENSGWIT00000017152.1">
    <property type="protein sequence ID" value="ENSGWIP00000015521.1"/>
    <property type="gene ID" value="ENSGWIG00000008712.1"/>
</dbReference>
<dbReference type="FunFam" id="1.10.510.10:FF:000203">
    <property type="entry name" value="Cyclin-dependent kinase 9"/>
    <property type="match status" value="1"/>
</dbReference>
<dbReference type="RefSeq" id="XP_028327018.1">
    <property type="nucleotide sequence ID" value="XM_028471217.1"/>
</dbReference>
<dbReference type="PANTHER" id="PTHR24056:SF233">
    <property type="entry name" value="CYCLIN-DEPENDENT KINASE 9"/>
    <property type="match status" value="1"/>
</dbReference>
<organism evidence="11 12">
    <name type="scientific">Gouania willdenowi</name>
    <name type="common">Blunt-snouted clingfish</name>
    <name type="synonym">Lepadogaster willdenowi</name>
    <dbReference type="NCBI Taxonomy" id="441366"/>
    <lineage>
        <taxon>Eukaryota</taxon>
        <taxon>Metazoa</taxon>
        <taxon>Chordata</taxon>
        <taxon>Craniata</taxon>
        <taxon>Vertebrata</taxon>
        <taxon>Euteleostomi</taxon>
        <taxon>Actinopterygii</taxon>
        <taxon>Neopterygii</taxon>
        <taxon>Teleostei</taxon>
        <taxon>Neoteleostei</taxon>
        <taxon>Acanthomorphata</taxon>
        <taxon>Ovalentaria</taxon>
        <taxon>Blenniimorphae</taxon>
        <taxon>Blenniiformes</taxon>
        <taxon>Gobiesocoidei</taxon>
        <taxon>Gobiesocidae</taxon>
        <taxon>Gobiesocinae</taxon>
        <taxon>Gouania</taxon>
    </lineage>
</organism>
<keyword evidence="3" id="KW-0723">Serine/threonine-protein kinase</keyword>
<dbReference type="PROSITE" id="PS50011">
    <property type="entry name" value="PROTEIN_KINASE_DOM"/>
    <property type="match status" value="1"/>
</dbReference>
<reference evidence="11" key="3">
    <citation type="submission" date="2025-09" db="UniProtKB">
        <authorList>
            <consortium name="Ensembl"/>
        </authorList>
    </citation>
    <scope>IDENTIFICATION</scope>
</reference>
<evidence type="ECO:0000313" key="12">
    <source>
        <dbReference type="Proteomes" id="UP000694680"/>
    </source>
</evidence>
<dbReference type="InterPro" id="IPR011009">
    <property type="entry name" value="Kinase-like_dom_sf"/>
</dbReference>
<evidence type="ECO:0000256" key="4">
    <source>
        <dbReference type="ARBA" id="ARBA00022679"/>
    </source>
</evidence>
<evidence type="ECO:0000256" key="9">
    <source>
        <dbReference type="SAM" id="MobiDB-lite"/>
    </source>
</evidence>
<dbReference type="GeneID" id="114478258"/>
<comment type="subcellular location">
    <subcellularLocation>
        <location evidence="1">Nucleus</location>
    </subcellularLocation>
</comment>
<evidence type="ECO:0000256" key="3">
    <source>
        <dbReference type="ARBA" id="ARBA00022527"/>
    </source>
</evidence>
<dbReference type="GO" id="GO:0005634">
    <property type="term" value="C:nucleus"/>
    <property type="evidence" value="ECO:0007669"/>
    <property type="project" value="UniProtKB-SubCell"/>
</dbReference>
<dbReference type="PROSITE" id="PS00108">
    <property type="entry name" value="PROTEIN_KINASE_ST"/>
    <property type="match status" value="1"/>
</dbReference>
<name>A0A8C5E4R3_GOUWI</name>
<evidence type="ECO:0000256" key="2">
    <source>
        <dbReference type="ARBA" id="ARBA00006485"/>
    </source>
</evidence>
<sequence length="375" mass="43217">MKRNHRRRGWSGHGRGSRPYMNKAQRDKANAAAAAKKEVFKAKHKLTGKIVALKKCLVQDANEGFPITLLREIKLLKLLKHNNIINLIDICTTEATQFNSYKSNVHLVFDFCEHDLAGLLKNPNVKFTLGEIKKIMQMLLNGLYYIHRNQMLHRDMKPANVLITREGVLKIADFSLARDFSPAVIPQGNCYTNNVVTLWYRPPELLLGERDYGPSIDLWGVGCIMAELWTRIPIMQGHTEQHQLNVISHLCGSITPEVWPNVDMKYKLYQKMQLPKGQERKVKDRLEAYVEDPYALDLIDMLLVLDPAKRTDSDSALNHDFFWFDPLPSDLTNMLSTHNTSMFEYLSPPRHRPQEPPKQNRKSAITSQLVFDRVF</sequence>
<evidence type="ECO:0000256" key="1">
    <source>
        <dbReference type="ARBA" id="ARBA00004123"/>
    </source>
</evidence>
<dbReference type="GO" id="GO:0004693">
    <property type="term" value="F:cyclin-dependent protein serine/threonine kinase activity"/>
    <property type="evidence" value="ECO:0007669"/>
    <property type="project" value="TreeGrafter"/>
</dbReference>
<feature type="region of interest" description="Disordered" evidence="9">
    <location>
        <begin position="1"/>
        <end position="28"/>
    </location>
</feature>
<comment type="similarity">
    <text evidence="2">Belongs to the protein kinase superfamily. CMGC Ser/Thr protein kinase family. CDC2/CDKX subfamily.</text>
</comment>
<feature type="compositionally biased region" description="Basic residues" evidence="9">
    <location>
        <begin position="1"/>
        <end position="10"/>
    </location>
</feature>
<keyword evidence="5" id="KW-0547">Nucleotide-binding</keyword>
<dbReference type="PANTHER" id="PTHR24056">
    <property type="entry name" value="CELL DIVISION PROTEIN KINASE"/>
    <property type="match status" value="1"/>
</dbReference>
<evidence type="ECO:0000313" key="11">
    <source>
        <dbReference type="Ensembl" id="ENSGWIP00000015521.1"/>
    </source>
</evidence>
<dbReference type="Pfam" id="PF00069">
    <property type="entry name" value="Pkinase"/>
    <property type="match status" value="1"/>
</dbReference>
<keyword evidence="8" id="KW-0539">Nucleus</keyword>
<reference evidence="11" key="1">
    <citation type="submission" date="2020-06" db="EMBL/GenBank/DDBJ databases">
        <authorList>
            <consortium name="Wellcome Sanger Institute Data Sharing"/>
        </authorList>
    </citation>
    <scope>NUCLEOTIDE SEQUENCE [LARGE SCALE GENOMIC DNA]</scope>
</reference>
<dbReference type="GO" id="GO:0008353">
    <property type="term" value="F:RNA polymerase II CTD heptapeptide repeat kinase activity"/>
    <property type="evidence" value="ECO:0007669"/>
    <property type="project" value="TreeGrafter"/>
</dbReference>
<evidence type="ECO:0000256" key="7">
    <source>
        <dbReference type="ARBA" id="ARBA00022840"/>
    </source>
</evidence>